<dbReference type="PANTHER" id="PTHR33678:SF1">
    <property type="entry name" value="BLL1576 PROTEIN"/>
    <property type="match status" value="1"/>
</dbReference>
<accession>A0A198AXW1</accession>
<dbReference type="InterPro" id="IPR045618">
    <property type="entry name" value="DUF6444"/>
</dbReference>
<comment type="caution">
    <text evidence="4">The sequence shown here is derived from an EMBL/GenBank/DDBJ whole genome shotgun (WGS) entry which is preliminary data.</text>
</comment>
<dbReference type="NCBIfam" id="NF033517">
    <property type="entry name" value="transpos_IS66"/>
    <property type="match status" value="1"/>
</dbReference>
<evidence type="ECO:0000313" key="4">
    <source>
        <dbReference type="EMBL" id="OAS25703.1"/>
    </source>
</evidence>
<evidence type="ECO:0008006" key="6">
    <source>
        <dbReference type="Google" id="ProtNLM"/>
    </source>
</evidence>
<feature type="compositionally biased region" description="Low complexity" evidence="1">
    <location>
        <begin position="59"/>
        <end position="70"/>
    </location>
</feature>
<dbReference type="EMBL" id="LYPB01000017">
    <property type="protein sequence ID" value="OAS25703.1"/>
    <property type="molecule type" value="Genomic_DNA"/>
</dbReference>
<keyword evidence="5" id="KW-1185">Reference proteome</keyword>
<dbReference type="AlphaFoldDB" id="A0A198AXW1"/>
<evidence type="ECO:0000313" key="5">
    <source>
        <dbReference type="Proteomes" id="UP000078454"/>
    </source>
</evidence>
<dbReference type="RefSeq" id="WP_068661514.1">
    <property type="nucleotide sequence ID" value="NZ_LYPB01000017.1"/>
</dbReference>
<name>A0A198AXW1_9BACL</name>
<dbReference type="Proteomes" id="UP000078454">
    <property type="component" value="Unassembled WGS sequence"/>
</dbReference>
<dbReference type="OrthoDB" id="61007at2"/>
<protein>
    <recommendedName>
        <fullName evidence="6">Transposase</fullName>
    </recommendedName>
</protein>
<feature type="region of interest" description="Disordered" evidence="1">
    <location>
        <begin position="56"/>
        <end position="98"/>
    </location>
</feature>
<dbReference type="PANTHER" id="PTHR33678">
    <property type="entry name" value="BLL1576 PROTEIN"/>
    <property type="match status" value="1"/>
</dbReference>
<sequence>MEFTKEEVLKISKGDGEIASFITALLDHNKQLQATIEKQAQHIAKLENRIVELERQLGQNSQNSSKPPSSDGFRKPTNLRTPGGKKGAPHGHKGSTLRFSEVPDHTIVYEIATCPHCQTGLQQIAPRTYLKRQVFDLPLPSLVVTEHRAEEKCCPSCQRRVRASFPATVQAPVQYGEGFAAWTAYLSVYQLLPLERISKFFSDLCGCLPSQATLLSQINITAARLTPVLSQIRQCVHGLGLIHCDETGLRLEGKQHWLHTASNENWTYMEVQASRGSKGMDAIGILPAYEGTVVHDCYAAYFRPAYRFEHVLCNAHLLRECQGIVEYDKHNWAAEMKDLLQTGWKLTKQARAAEQPLSDETICEIVQRYDEILANGKLEWKHDAIPEKTGPRGRKSKSRAANLGERFEFHKEAILRFLYDAHIPFDNNQAERDIRMPKVKVKISGAFRTIAGGQQFAQIRSFISTLLKQKLPIYASLISVFQGQFSF</sequence>
<organism evidence="4 5">
    <name type="scientific">Paenibacillus oryzisoli</name>
    <dbReference type="NCBI Taxonomy" id="1850517"/>
    <lineage>
        <taxon>Bacteria</taxon>
        <taxon>Bacillati</taxon>
        <taxon>Bacillota</taxon>
        <taxon>Bacilli</taxon>
        <taxon>Bacillales</taxon>
        <taxon>Paenibacillaceae</taxon>
        <taxon>Paenibacillus</taxon>
    </lineage>
</organism>
<evidence type="ECO:0000259" key="3">
    <source>
        <dbReference type="Pfam" id="PF20042"/>
    </source>
</evidence>
<evidence type="ECO:0000259" key="2">
    <source>
        <dbReference type="Pfam" id="PF03050"/>
    </source>
</evidence>
<dbReference type="InterPro" id="IPR004291">
    <property type="entry name" value="Transposase_IS66_central"/>
</dbReference>
<feature type="domain" description="Transposase IS66 central" evidence="2">
    <location>
        <begin position="173"/>
        <end position="454"/>
    </location>
</feature>
<feature type="domain" description="DUF6444" evidence="3">
    <location>
        <begin position="32"/>
        <end position="95"/>
    </location>
</feature>
<proteinExistence type="predicted"/>
<dbReference type="STRING" id="1850517.A8708_01350"/>
<dbReference type="InterPro" id="IPR052344">
    <property type="entry name" value="Transposase-related"/>
</dbReference>
<reference evidence="4 5" key="1">
    <citation type="submission" date="2016-05" db="EMBL/GenBank/DDBJ databases">
        <title>Paenibacillus sp. 1ZS3-15 nov., isolated from the rhizosphere soil.</title>
        <authorList>
            <person name="Zhang X.X."/>
            <person name="Zhang J."/>
        </authorList>
    </citation>
    <scope>NUCLEOTIDE SEQUENCE [LARGE SCALE GENOMIC DNA]</scope>
    <source>
        <strain evidence="4 5">1ZS3-15</strain>
    </source>
</reference>
<gene>
    <name evidence="4" type="ORF">A8708_01350</name>
</gene>
<dbReference type="Pfam" id="PF03050">
    <property type="entry name" value="DDE_Tnp_IS66"/>
    <property type="match status" value="1"/>
</dbReference>
<evidence type="ECO:0000256" key="1">
    <source>
        <dbReference type="SAM" id="MobiDB-lite"/>
    </source>
</evidence>
<dbReference type="Pfam" id="PF20042">
    <property type="entry name" value="DUF6444"/>
    <property type="match status" value="1"/>
</dbReference>